<dbReference type="OrthoDB" id="2966208at2"/>
<feature type="compositionally biased region" description="Acidic residues" evidence="1">
    <location>
        <begin position="163"/>
        <end position="173"/>
    </location>
</feature>
<gene>
    <name evidence="3" type="ORF">MHA01_12340</name>
</gene>
<sequence>MQKKMMLLVMGVSMGIFSAGCSLGENASPEEENNEQETSEEPYSNNTEESSAPEESVAQPPEESDFDENLKNAAEPYYEGMQENTPIVVEGKITHEYSPGENFNPYDERVYRMYAPSGEKNTFLVTAPEDSYLKVGLTIAVYGGFDGFAPNTEVPLVLGDVAEDSDIEVENEPAQDSQLETSE</sequence>
<evidence type="ECO:0000256" key="1">
    <source>
        <dbReference type="SAM" id="MobiDB-lite"/>
    </source>
</evidence>
<feature type="chain" id="PRO_5038842513" evidence="2">
    <location>
        <begin position="28"/>
        <end position="183"/>
    </location>
</feature>
<dbReference type="Proteomes" id="UP000321051">
    <property type="component" value="Unassembled WGS sequence"/>
</dbReference>
<reference evidence="3 4" key="1">
    <citation type="submission" date="2019-07" db="EMBL/GenBank/DDBJ databases">
        <title>Whole genome shotgun sequence of Marinococcus halophilus NBRC 102359.</title>
        <authorList>
            <person name="Hosoyama A."/>
            <person name="Uohara A."/>
            <person name="Ohji S."/>
            <person name="Ichikawa N."/>
        </authorList>
    </citation>
    <scope>NUCLEOTIDE SEQUENCE [LARGE SCALE GENOMIC DNA]</scope>
    <source>
        <strain evidence="3 4">NBRC 102359</strain>
    </source>
</reference>
<dbReference type="RefSeq" id="WP_094908406.1">
    <property type="nucleotide sequence ID" value="NZ_BJUN01000005.1"/>
</dbReference>
<feature type="region of interest" description="Disordered" evidence="1">
    <location>
        <begin position="163"/>
        <end position="183"/>
    </location>
</feature>
<keyword evidence="2" id="KW-0732">Signal</keyword>
<feature type="compositionally biased region" description="Acidic residues" evidence="1">
    <location>
        <begin position="28"/>
        <end position="40"/>
    </location>
</feature>
<dbReference type="AlphaFoldDB" id="A0A510Y4Q5"/>
<evidence type="ECO:0000256" key="2">
    <source>
        <dbReference type="SAM" id="SignalP"/>
    </source>
</evidence>
<dbReference type="EMBL" id="BJUN01000005">
    <property type="protein sequence ID" value="GEK58329.1"/>
    <property type="molecule type" value="Genomic_DNA"/>
</dbReference>
<name>A0A510Y4Q5_MARHA</name>
<feature type="compositionally biased region" description="Polar residues" evidence="1">
    <location>
        <begin position="174"/>
        <end position="183"/>
    </location>
</feature>
<evidence type="ECO:0000313" key="4">
    <source>
        <dbReference type="Proteomes" id="UP000321051"/>
    </source>
</evidence>
<protein>
    <submittedName>
        <fullName evidence="3">Uncharacterized protein</fullName>
    </submittedName>
</protein>
<organism evidence="3 4">
    <name type="scientific">Marinococcus halophilus</name>
    <dbReference type="NCBI Taxonomy" id="1371"/>
    <lineage>
        <taxon>Bacteria</taxon>
        <taxon>Bacillati</taxon>
        <taxon>Bacillota</taxon>
        <taxon>Bacilli</taxon>
        <taxon>Bacillales</taxon>
        <taxon>Bacillaceae</taxon>
        <taxon>Marinococcus</taxon>
    </lineage>
</organism>
<accession>A0A510Y4Q5</accession>
<comment type="caution">
    <text evidence="3">The sequence shown here is derived from an EMBL/GenBank/DDBJ whole genome shotgun (WGS) entry which is preliminary data.</text>
</comment>
<feature type="signal peptide" evidence="2">
    <location>
        <begin position="1"/>
        <end position="27"/>
    </location>
</feature>
<proteinExistence type="predicted"/>
<dbReference type="PROSITE" id="PS51257">
    <property type="entry name" value="PROKAR_LIPOPROTEIN"/>
    <property type="match status" value="1"/>
</dbReference>
<evidence type="ECO:0000313" key="3">
    <source>
        <dbReference type="EMBL" id="GEK58329.1"/>
    </source>
</evidence>
<keyword evidence="4" id="KW-1185">Reference proteome</keyword>
<feature type="region of interest" description="Disordered" evidence="1">
    <location>
        <begin position="19"/>
        <end position="85"/>
    </location>
</feature>